<dbReference type="EMBL" id="CYGV01001667">
    <property type="protein sequence ID" value="CUA76330.1"/>
    <property type="molecule type" value="Genomic_DNA"/>
</dbReference>
<dbReference type="Pfam" id="PF01388">
    <property type="entry name" value="ARID"/>
    <property type="match status" value="1"/>
</dbReference>
<gene>
    <name evidence="2" type="ORF">RSOLAG22IIIB_06209</name>
</gene>
<dbReference type="SMART" id="SM00501">
    <property type="entry name" value="BRIGHT"/>
    <property type="match status" value="1"/>
</dbReference>
<dbReference type="Proteomes" id="UP000044841">
    <property type="component" value="Unassembled WGS sequence"/>
</dbReference>
<reference evidence="2 3" key="1">
    <citation type="submission" date="2015-07" db="EMBL/GenBank/DDBJ databases">
        <authorList>
            <person name="Noorani M."/>
        </authorList>
    </citation>
    <scope>NUCLEOTIDE SEQUENCE [LARGE SCALE GENOMIC DNA]</scope>
    <source>
        <strain evidence="2">BBA 69670</strain>
    </source>
</reference>
<dbReference type="CDD" id="cd16100">
    <property type="entry name" value="ARID"/>
    <property type="match status" value="1"/>
</dbReference>
<evidence type="ECO:0000313" key="2">
    <source>
        <dbReference type="EMBL" id="CUA76330.1"/>
    </source>
</evidence>
<sequence>MNTDFMNRQSVIPHDRAAFLHQMRAWIVRTSRTLDMMPQIDNKPIDPYLLHLEVEKIGGPEIALSSGLWGLVAARMGLVADEQDARVSQVGAKLAYGYAAVLLPFKDFCLERMQEAAARDHAVMLALGQQATGMTSIIPMPNIQSIISFLEDTFKDWLPEQTAQSKLLRAAQMDLPEMYSQGWSPERIAIVQRFRPTLMQYRATFMRQQELQRQAQHAQPQFGQAQQHLYPGDYQPSPGYAISNTGVHGPGIAQGAIKQEEPEYSLELEDFTKVRSIQFIYLVIQAYDQIPGLYPIAQLTLN</sequence>
<feature type="domain" description="ARID" evidence="1">
    <location>
        <begin position="13"/>
        <end position="110"/>
    </location>
</feature>
<dbReference type="GO" id="GO:0003677">
    <property type="term" value="F:DNA binding"/>
    <property type="evidence" value="ECO:0007669"/>
    <property type="project" value="InterPro"/>
</dbReference>
<evidence type="ECO:0000313" key="3">
    <source>
        <dbReference type="Proteomes" id="UP000044841"/>
    </source>
</evidence>
<dbReference type="InterPro" id="IPR036431">
    <property type="entry name" value="ARID_dom_sf"/>
</dbReference>
<evidence type="ECO:0000259" key="1">
    <source>
        <dbReference type="PROSITE" id="PS51011"/>
    </source>
</evidence>
<accession>A0A0K6GCW6</accession>
<dbReference type="InterPro" id="IPR001606">
    <property type="entry name" value="ARID_dom"/>
</dbReference>
<keyword evidence="3" id="KW-1185">Reference proteome</keyword>
<proteinExistence type="predicted"/>
<name>A0A0K6GCW6_9AGAM</name>
<protein>
    <recommendedName>
        <fullName evidence="1">ARID domain-containing protein</fullName>
    </recommendedName>
</protein>
<dbReference type="SUPFAM" id="SSF46774">
    <property type="entry name" value="ARID-like"/>
    <property type="match status" value="1"/>
</dbReference>
<dbReference type="PROSITE" id="PS51011">
    <property type="entry name" value="ARID"/>
    <property type="match status" value="1"/>
</dbReference>
<dbReference type="AlphaFoldDB" id="A0A0K6GCW6"/>
<dbReference type="Gene3D" id="1.10.150.60">
    <property type="entry name" value="ARID DNA-binding domain"/>
    <property type="match status" value="1"/>
</dbReference>
<organism evidence="2 3">
    <name type="scientific">Rhizoctonia solani</name>
    <dbReference type="NCBI Taxonomy" id="456999"/>
    <lineage>
        <taxon>Eukaryota</taxon>
        <taxon>Fungi</taxon>
        <taxon>Dikarya</taxon>
        <taxon>Basidiomycota</taxon>
        <taxon>Agaricomycotina</taxon>
        <taxon>Agaricomycetes</taxon>
        <taxon>Cantharellales</taxon>
        <taxon>Ceratobasidiaceae</taxon>
        <taxon>Rhizoctonia</taxon>
    </lineage>
</organism>